<dbReference type="GO" id="GO:0020037">
    <property type="term" value="F:heme binding"/>
    <property type="evidence" value="ECO:0007669"/>
    <property type="project" value="InterPro"/>
</dbReference>
<dbReference type="RefSeq" id="WP_090027349.1">
    <property type="nucleotide sequence ID" value="NZ_FNEB01000002.1"/>
</dbReference>
<keyword evidence="8" id="KW-0816">Tricarboxylic acid cycle</keyword>
<evidence type="ECO:0000256" key="7">
    <source>
        <dbReference type="ARBA" id="ARBA00022448"/>
    </source>
</evidence>
<dbReference type="SUPFAM" id="SSF81343">
    <property type="entry name" value="Fumarate reductase respiratory complex transmembrane subunits"/>
    <property type="match status" value="1"/>
</dbReference>
<evidence type="ECO:0000313" key="18">
    <source>
        <dbReference type="Proteomes" id="UP000199340"/>
    </source>
</evidence>
<dbReference type="InterPro" id="IPR034804">
    <property type="entry name" value="SQR/QFR_C/D"/>
</dbReference>
<gene>
    <name evidence="17" type="ORF">SAMN05421850_102146</name>
</gene>
<evidence type="ECO:0000256" key="12">
    <source>
        <dbReference type="ARBA" id="ARBA00022982"/>
    </source>
</evidence>
<dbReference type="EMBL" id="FNEB01000002">
    <property type="protein sequence ID" value="SDI30610.1"/>
    <property type="molecule type" value="Genomic_DNA"/>
</dbReference>
<sequence>MRYLTDRKRAIGLGSAKSGVHHFWAMKVSSVALLILVPLFVFTFGPALGGTYEEVTAYFARPFPALVAALTFIVGWKHFNDGAQVLIEDYVHGASQKLALILVTCLSYAAMATGLFAIAKIAL</sequence>
<keyword evidence="11" id="KW-0479">Metal-binding</keyword>
<dbReference type="NCBIfam" id="TIGR02968">
    <property type="entry name" value="succ_dehyd_anc"/>
    <property type="match status" value="1"/>
</dbReference>
<keyword evidence="13 16" id="KW-1133">Transmembrane helix</keyword>
<comment type="cofactor">
    <cofactor evidence="1">
        <name>heme</name>
        <dbReference type="ChEBI" id="CHEBI:30413"/>
    </cofactor>
</comment>
<evidence type="ECO:0000256" key="9">
    <source>
        <dbReference type="ARBA" id="ARBA00022617"/>
    </source>
</evidence>
<dbReference type="CDD" id="cd03495">
    <property type="entry name" value="SQR_TypeC_SdhD_like"/>
    <property type="match status" value="1"/>
</dbReference>
<feature type="transmembrane region" description="Helical" evidence="16">
    <location>
        <begin position="31"/>
        <end position="52"/>
    </location>
</feature>
<reference evidence="17 18" key="1">
    <citation type="submission" date="2016-10" db="EMBL/GenBank/DDBJ databases">
        <authorList>
            <person name="de Groot N.N."/>
        </authorList>
    </citation>
    <scope>NUCLEOTIDE SEQUENCE [LARGE SCALE GENOMIC DNA]</scope>
    <source>
        <strain evidence="17 18">DSM 28010</strain>
    </source>
</reference>
<evidence type="ECO:0000256" key="3">
    <source>
        <dbReference type="ARBA" id="ARBA00004141"/>
    </source>
</evidence>
<protein>
    <recommendedName>
        <fullName evidence="6">Succinate dehydrogenase hydrophobic membrane anchor subunit</fullName>
    </recommendedName>
</protein>
<keyword evidence="7" id="KW-0813">Transport</keyword>
<evidence type="ECO:0000313" key="17">
    <source>
        <dbReference type="EMBL" id="SDI30610.1"/>
    </source>
</evidence>
<comment type="function">
    <text evidence="2">Membrane-anchoring subunit of succinate dehydrogenase (SDH).</text>
</comment>
<dbReference type="InterPro" id="IPR014312">
    <property type="entry name" value="Succ_DH_anchor"/>
</dbReference>
<feature type="transmembrane region" description="Helical" evidence="16">
    <location>
        <begin position="58"/>
        <end position="77"/>
    </location>
</feature>
<dbReference type="GO" id="GO:0006099">
    <property type="term" value="P:tricarboxylic acid cycle"/>
    <property type="evidence" value="ECO:0007669"/>
    <property type="project" value="UniProtKB-UniPathway"/>
</dbReference>
<evidence type="ECO:0000256" key="6">
    <source>
        <dbReference type="ARBA" id="ARBA00019425"/>
    </source>
</evidence>
<keyword evidence="10 16" id="KW-0812">Transmembrane</keyword>
<dbReference type="GO" id="GO:0016020">
    <property type="term" value="C:membrane"/>
    <property type="evidence" value="ECO:0007669"/>
    <property type="project" value="UniProtKB-SubCell"/>
</dbReference>
<dbReference type="Gene3D" id="1.20.1300.10">
    <property type="entry name" value="Fumarate reductase/succinate dehydrogenase, transmembrane subunit"/>
    <property type="match status" value="1"/>
</dbReference>
<evidence type="ECO:0000256" key="15">
    <source>
        <dbReference type="ARBA" id="ARBA00023136"/>
    </source>
</evidence>
<evidence type="ECO:0000256" key="8">
    <source>
        <dbReference type="ARBA" id="ARBA00022532"/>
    </source>
</evidence>
<dbReference type="AlphaFoldDB" id="A0A1G8JIZ8"/>
<evidence type="ECO:0000256" key="2">
    <source>
        <dbReference type="ARBA" id="ARBA00004050"/>
    </source>
</evidence>
<dbReference type="UniPathway" id="UPA00223"/>
<evidence type="ECO:0000256" key="13">
    <source>
        <dbReference type="ARBA" id="ARBA00022989"/>
    </source>
</evidence>
<keyword evidence="15 16" id="KW-0472">Membrane</keyword>
<proteinExistence type="predicted"/>
<dbReference type="OrthoDB" id="9809280at2"/>
<accession>A0A1G8JIZ8</accession>
<evidence type="ECO:0000256" key="10">
    <source>
        <dbReference type="ARBA" id="ARBA00022692"/>
    </source>
</evidence>
<evidence type="ECO:0000256" key="11">
    <source>
        <dbReference type="ARBA" id="ARBA00022723"/>
    </source>
</evidence>
<feature type="transmembrane region" description="Helical" evidence="16">
    <location>
        <begin position="98"/>
        <end position="119"/>
    </location>
</feature>
<comment type="subcellular location">
    <subcellularLocation>
        <location evidence="3">Membrane</location>
        <topology evidence="3">Multi-pass membrane protein</topology>
    </subcellularLocation>
</comment>
<organism evidence="17 18">
    <name type="scientific">Lutimaribacter saemankumensis</name>
    <dbReference type="NCBI Taxonomy" id="490829"/>
    <lineage>
        <taxon>Bacteria</taxon>
        <taxon>Pseudomonadati</taxon>
        <taxon>Pseudomonadota</taxon>
        <taxon>Alphaproteobacteria</taxon>
        <taxon>Rhodobacterales</taxon>
        <taxon>Roseobacteraceae</taxon>
        <taxon>Lutimaribacter</taxon>
    </lineage>
</organism>
<evidence type="ECO:0000256" key="4">
    <source>
        <dbReference type="ARBA" id="ARBA00005163"/>
    </source>
</evidence>
<evidence type="ECO:0000256" key="1">
    <source>
        <dbReference type="ARBA" id="ARBA00001971"/>
    </source>
</evidence>
<comment type="pathway">
    <text evidence="4">Carbohydrate metabolism; tricarboxylic acid cycle.</text>
</comment>
<keyword evidence="9" id="KW-0349">Heme</keyword>
<dbReference type="InterPro" id="IPR000701">
    <property type="entry name" value="SuccDH_FuR_B_TM-su"/>
</dbReference>
<evidence type="ECO:0000256" key="16">
    <source>
        <dbReference type="SAM" id="Phobius"/>
    </source>
</evidence>
<keyword evidence="14" id="KW-0408">Iron</keyword>
<dbReference type="STRING" id="490829.SAMN05421850_102146"/>
<dbReference type="Pfam" id="PF01127">
    <property type="entry name" value="Sdh_cyt"/>
    <property type="match status" value="1"/>
</dbReference>
<comment type="subunit">
    <text evidence="5">Part of an enzyme complex containing four subunits: a flavoprotein, an iron-sulfur protein, plus two membrane-anchoring proteins, SdhC and SdhD.</text>
</comment>
<dbReference type="GO" id="GO:0046872">
    <property type="term" value="F:metal ion binding"/>
    <property type="evidence" value="ECO:0007669"/>
    <property type="project" value="UniProtKB-KW"/>
</dbReference>
<evidence type="ECO:0000256" key="14">
    <source>
        <dbReference type="ARBA" id="ARBA00023004"/>
    </source>
</evidence>
<keyword evidence="18" id="KW-1185">Reference proteome</keyword>
<name>A0A1G8JIZ8_9RHOB</name>
<keyword evidence="12" id="KW-0249">Electron transport</keyword>
<evidence type="ECO:0000256" key="5">
    <source>
        <dbReference type="ARBA" id="ARBA00011558"/>
    </source>
</evidence>
<dbReference type="Proteomes" id="UP000199340">
    <property type="component" value="Unassembled WGS sequence"/>
</dbReference>